<evidence type="ECO:0000313" key="1">
    <source>
        <dbReference type="EMBL" id="EJV82849.1"/>
    </source>
</evidence>
<comment type="caution">
    <text evidence="1">The sequence shown here is derived from an EMBL/GenBank/DDBJ whole genome shotgun (WGS) entry which is preliminary data.</text>
</comment>
<evidence type="ECO:0008006" key="3">
    <source>
        <dbReference type="Google" id="ProtNLM"/>
    </source>
</evidence>
<name>J9BVX2_BACCE</name>
<reference evidence="1 2" key="1">
    <citation type="submission" date="2012-04" db="EMBL/GenBank/DDBJ databases">
        <title>The Genome Sequence of Bacillus cereus HuA2-1.</title>
        <authorList>
            <consortium name="The Broad Institute Genome Sequencing Platform"/>
            <consortium name="The Broad Institute Genome Sequencing Center for Infectious Disease"/>
            <person name="Feldgarden M."/>
            <person name="Van der Auwera G.A."/>
            <person name="Mahillon J."/>
            <person name="Duprez V."/>
            <person name="Timmery S."/>
            <person name="Mattelet C."/>
            <person name="Dierick K."/>
            <person name="Sun M."/>
            <person name="Yu Z."/>
            <person name="Zhu L."/>
            <person name="Hu X."/>
            <person name="Shank E.B."/>
            <person name="Swiecicka I."/>
            <person name="Hansen B.M."/>
            <person name="Andrup L."/>
            <person name="Young S.K."/>
            <person name="Zeng Q."/>
            <person name="Gargeya S."/>
            <person name="Fitzgerald M."/>
            <person name="Haas B."/>
            <person name="Abouelleil A."/>
            <person name="Alvarado L."/>
            <person name="Arachchi H.M."/>
            <person name="Berlin A."/>
            <person name="Chapman S.B."/>
            <person name="Goldberg J."/>
            <person name="Griggs A."/>
            <person name="Gujja S."/>
            <person name="Hansen M."/>
            <person name="Howarth C."/>
            <person name="Imamovic A."/>
            <person name="Larimer J."/>
            <person name="McCowen C."/>
            <person name="Montmayeur A."/>
            <person name="Murphy C."/>
            <person name="Neiman D."/>
            <person name="Pearson M."/>
            <person name="Priest M."/>
            <person name="Roberts A."/>
            <person name="Saif S."/>
            <person name="Shea T."/>
            <person name="Sisk P."/>
            <person name="Sykes S."/>
            <person name="Wortman J."/>
            <person name="Nusbaum C."/>
            <person name="Birren B."/>
        </authorList>
    </citation>
    <scope>NUCLEOTIDE SEQUENCE [LARGE SCALE GENOMIC DNA]</scope>
    <source>
        <strain evidence="1 2">HuA2-1</strain>
    </source>
</reference>
<protein>
    <recommendedName>
        <fullName evidence="3">Transposase</fullName>
    </recommendedName>
</protein>
<proteinExistence type="predicted"/>
<dbReference type="Proteomes" id="UP000004136">
    <property type="component" value="Unassembled WGS sequence"/>
</dbReference>
<dbReference type="AlphaFoldDB" id="J9BVX2"/>
<sequence>MKGISNPLKGKRVHFKTIEEERDYYKAQVEYLKKQYPNL</sequence>
<dbReference type="PATRIC" id="fig|1053201.3.peg.2977"/>
<dbReference type="EMBL" id="AHDV01000022">
    <property type="protein sequence ID" value="EJV82849.1"/>
    <property type="molecule type" value="Genomic_DNA"/>
</dbReference>
<dbReference type="HOGENOM" id="CLU_219628_0_0_9"/>
<evidence type="ECO:0000313" key="2">
    <source>
        <dbReference type="Proteomes" id="UP000004136"/>
    </source>
</evidence>
<accession>J9BVX2</accession>
<organism evidence="1 2">
    <name type="scientific">Bacillus cereus HuA2-1</name>
    <dbReference type="NCBI Taxonomy" id="1053201"/>
    <lineage>
        <taxon>Bacteria</taxon>
        <taxon>Bacillati</taxon>
        <taxon>Bacillota</taxon>
        <taxon>Bacilli</taxon>
        <taxon>Bacillales</taxon>
        <taxon>Bacillaceae</taxon>
        <taxon>Bacillus</taxon>
        <taxon>Bacillus cereus group</taxon>
    </lineage>
</organism>
<gene>
    <name evidence="1" type="ORF">IG3_02907</name>
</gene>